<evidence type="ECO:0000259" key="1">
    <source>
        <dbReference type="Pfam" id="PF01370"/>
    </source>
</evidence>
<dbReference type="Gene3D" id="3.40.50.720">
    <property type="entry name" value="NAD(P)-binding Rossmann-like Domain"/>
    <property type="match status" value="1"/>
</dbReference>
<evidence type="ECO:0000313" key="2">
    <source>
        <dbReference type="EMBL" id="SEO48729.1"/>
    </source>
</evidence>
<dbReference type="EMBL" id="FODD01000028">
    <property type="protein sequence ID" value="SEO48729.1"/>
    <property type="molecule type" value="Genomic_DNA"/>
</dbReference>
<dbReference type="GO" id="GO:0005737">
    <property type="term" value="C:cytoplasm"/>
    <property type="evidence" value="ECO:0007669"/>
    <property type="project" value="TreeGrafter"/>
</dbReference>
<evidence type="ECO:0000313" key="3">
    <source>
        <dbReference type="Proteomes" id="UP000181951"/>
    </source>
</evidence>
<dbReference type="Proteomes" id="UP000181951">
    <property type="component" value="Unassembled WGS sequence"/>
</dbReference>
<dbReference type="GO" id="GO:0004029">
    <property type="term" value="F:aldehyde dehydrogenase (NAD+) activity"/>
    <property type="evidence" value="ECO:0007669"/>
    <property type="project" value="TreeGrafter"/>
</dbReference>
<name>A0A1H8Q3E0_9ACTN</name>
<dbReference type="STRING" id="310780.SAMN05216267_102813"/>
<accession>A0A1H8Q3E0</accession>
<dbReference type="PANTHER" id="PTHR48079">
    <property type="entry name" value="PROTEIN YEEZ"/>
    <property type="match status" value="1"/>
</dbReference>
<sequence>MRVVVAGATGVIGRQVVPLLVEGGHEVVALSRAPKAGRGVRGVAVDALDAAALGKAVREAMPDAVLHLLTAIPWQINPRKLERDFAVTNRLRTEATRTLAQAARDAGAGRFVVQGLAYGYDPAPGLADEDAPLWRNPPKEFAKALDALRTLERITTEEAGGLVLRFGHLYGPGTVFAADGSSAAAVRARKLPVAGDGGSTFSFTHTRDAADALVAALTRPQVRGVLNVVDDDPARLDAWLPALAEMLGAPKPRQVPAFLARLAAGSWGAAYLTRLRGAANSRAKQSLGWAPAHPSWRAGLAAELGAAADGVSSR</sequence>
<dbReference type="InterPro" id="IPR036291">
    <property type="entry name" value="NAD(P)-bd_dom_sf"/>
</dbReference>
<dbReference type="SUPFAM" id="SSF51735">
    <property type="entry name" value="NAD(P)-binding Rossmann-fold domains"/>
    <property type="match status" value="1"/>
</dbReference>
<dbReference type="RefSeq" id="WP_069463028.1">
    <property type="nucleotide sequence ID" value="NZ_FODD01000028.1"/>
</dbReference>
<dbReference type="OrthoDB" id="9787292at2"/>
<dbReference type="InterPro" id="IPR001509">
    <property type="entry name" value="Epimerase_deHydtase"/>
</dbReference>
<reference evidence="2 3" key="1">
    <citation type="submission" date="2016-10" db="EMBL/GenBank/DDBJ databases">
        <authorList>
            <person name="de Groot N.N."/>
        </authorList>
    </citation>
    <scope>NUCLEOTIDE SEQUENCE [LARGE SCALE GENOMIC DNA]</scope>
    <source>
        <strain evidence="2 3">CGMCC 4.2026</strain>
    </source>
</reference>
<feature type="domain" description="NAD-dependent epimerase/dehydratase" evidence="1">
    <location>
        <begin position="3"/>
        <end position="222"/>
    </location>
</feature>
<dbReference type="Pfam" id="PF01370">
    <property type="entry name" value="Epimerase"/>
    <property type="match status" value="1"/>
</dbReference>
<protein>
    <submittedName>
        <fullName evidence="2">Nucleoside-diphosphate-sugar epimerase</fullName>
    </submittedName>
</protein>
<dbReference type="InterPro" id="IPR051783">
    <property type="entry name" value="NAD(P)-dependent_oxidoreduct"/>
</dbReference>
<organism evidence="2 3">
    <name type="scientific">Actinacidiphila rubida</name>
    <dbReference type="NCBI Taxonomy" id="310780"/>
    <lineage>
        <taxon>Bacteria</taxon>
        <taxon>Bacillati</taxon>
        <taxon>Actinomycetota</taxon>
        <taxon>Actinomycetes</taxon>
        <taxon>Kitasatosporales</taxon>
        <taxon>Streptomycetaceae</taxon>
        <taxon>Actinacidiphila</taxon>
    </lineage>
</organism>
<keyword evidence="3" id="KW-1185">Reference proteome</keyword>
<proteinExistence type="predicted"/>
<gene>
    <name evidence="2" type="ORF">SAMN05216267_102813</name>
</gene>
<dbReference type="PANTHER" id="PTHR48079:SF6">
    <property type="entry name" value="NAD(P)-BINDING DOMAIN-CONTAINING PROTEIN-RELATED"/>
    <property type="match status" value="1"/>
</dbReference>
<dbReference type="AlphaFoldDB" id="A0A1H8Q3E0"/>